<dbReference type="EC" id="3.2.1.14" evidence="4"/>
<dbReference type="Proteomes" id="UP000070501">
    <property type="component" value="Unassembled WGS sequence"/>
</dbReference>
<dbReference type="InterPro" id="IPR050314">
    <property type="entry name" value="Glycosyl_Hydrlase_18"/>
</dbReference>
<evidence type="ECO:0000256" key="1">
    <source>
        <dbReference type="ARBA" id="ARBA00000822"/>
    </source>
</evidence>
<dbReference type="InterPro" id="IPR011583">
    <property type="entry name" value="Chitinase_II/V-like_cat"/>
</dbReference>
<keyword evidence="14" id="KW-1185">Reference proteome</keyword>
<dbReference type="GO" id="GO:0008843">
    <property type="term" value="F:endochitinase activity"/>
    <property type="evidence" value="ECO:0007669"/>
    <property type="project" value="UniProtKB-EC"/>
</dbReference>
<dbReference type="InterPro" id="IPR029070">
    <property type="entry name" value="Chitinase_insertion_sf"/>
</dbReference>
<reference evidence="14" key="1">
    <citation type="submission" date="2016-02" db="EMBL/GenBank/DDBJ databases">
        <title>Draft genome sequence of Microdochium bolleyi, a fungal endophyte of beachgrass.</title>
        <authorList>
            <consortium name="DOE Joint Genome Institute"/>
            <person name="David A.S."/>
            <person name="May G."/>
            <person name="Haridas S."/>
            <person name="Lim J."/>
            <person name="Wang M."/>
            <person name="Labutti K."/>
            <person name="Lipzen A."/>
            <person name="Barry K."/>
            <person name="Grigoriev I.V."/>
        </authorList>
    </citation>
    <scope>NUCLEOTIDE SEQUENCE [LARGE SCALE GENOMIC DNA]</scope>
    <source>
        <strain evidence="14">J235TASD1</strain>
    </source>
</reference>
<dbReference type="PANTHER" id="PTHR11177">
    <property type="entry name" value="CHITINASE"/>
    <property type="match status" value="1"/>
</dbReference>
<dbReference type="STRING" id="196109.A0A136IVM3"/>
<keyword evidence="7" id="KW-0146">Chitin degradation</keyword>
<organism evidence="13 14">
    <name type="scientific">Microdochium bolleyi</name>
    <dbReference type="NCBI Taxonomy" id="196109"/>
    <lineage>
        <taxon>Eukaryota</taxon>
        <taxon>Fungi</taxon>
        <taxon>Dikarya</taxon>
        <taxon>Ascomycota</taxon>
        <taxon>Pezizomycotina</taxon>
        <taxon>Sordariomycetes</taxon>
        <taxon>Xylariomycetidae</taxon>
        <taxon>Xylariales</taxon>
        <taxon>Microdochiaceae</taxon>
        <taxon>Microdochium</taxon>
    </lineage>
</organism>
<evidence type="ECO:0000256" key="6">
    <source>
        <dbReference type="ARBA" id="ARBA00022801"/>
    </source>
</evidence>
<keyword evidence="10" id="KW-0624">Polysaccharide degradation</keyword>
<dbReference type="InterPro" id="IPR001223">
    <property type="entry name" value="Glyco_hydro18_cat"/>
</dbReference>
<keyword evidence="6 11" id="KW-0378">Hydrolase</keyword>
<dbReference type="GO" id="GO:0005576">
    <property type="term" value="C:extracellular region"/>
    <property type="evidence" value="ECO:0007669"/>
    <property type="project" value="UniProtKB-SubCell"/>
</dbReference>
<evidence type="ECO:0000256" key="4">
    <source>
        <dbReference type="ARBA" id="ARBA00012729"/>
    </source>
</evidence>
<dbReference type="InterPro" id="IPR001579">
    <property type="entry name" value="Glyco_hydro_18_chit_AS"/>
</dbReference>
<dbReference type="PROSITE" id="PS01095">
    <property type="entry name" value="GH18_1"/>
    <property type="match status" value="1"/>
</dbReference>
<evidence type="ECO:0000256" key="2">
    <source>
        <dbReference type="ARBA" id="ARBA00004613"/>
    </source>
</evidence>
<dbReference type="GO" id="GO:0006032">
    <property type="term" value="P:chitin catabolic process"/>
    <property type="evidence" value="ECO:0007669"/>
    <property type="project" value="UniProtKB-KW"/>
</dbReference>
<dbReference type="AlphaFoldDB" id="A0A136IVM3"/>
<dbReference type="GO" id="GO:0000272">
    <property type="term" value="P:polysaccharide catabolic process"/>
    <property type="evidence" value="ECO:0007669"/>
    <property type="project" value="UniProtKB-KW"/>
</dbReference>
<comment type="catalytic activity">
    <reaction evidence="1">
        <text>Random endo-hydrolysis of N-acetyl-beta-D-glucosaminide (1-&gt;4)-beta-linkages in chitin and chitodextrins.</text>
        <dbReference type="EC" id="3.2.1.14"/>
    </reaction>
</comment>
<keyword evidence="9 11" id="KW-0326">Glycosidase</keyword>
<gene>
    <name evidence="13" type="ORF">Micbo1qcDRAFT_166363</name>
</gene>
<evidence type="ECO:0000256" key="9">
    <source>
        <dbReference type="ARBA" id="ARBA00023295"/>
    </source>
</evidence>
<evidence type="ECO:0000256" key="10">
    <source>
        <dbReference type="ARBA" id="ARBA00023326"/>
    </source>
</evidence>
<dbReference type="GO" id="GO:0008061">
    <property type="term" value="F:chitin binding"/>
    <property type="evidence" value="ECO:0007669"/>
    <property type="project" value="InterPro"/>
</dbReference>
<keyword evidence="8" id="KW-0119">Carbohydrate metabolism</keyword>
<comment type="similarity">
    <text evidence="3">Belongs to the glycosyl hydrolase 18 family. Chitinase class V subfamily.</text>
</comment>
<dbReference type="EMBL" id="KQ964257">
    <property type="protein sequence ID" value="KXJ88923.1"/>
    <property type="molecule type" value="Genomic_DNA"/>
</dbReference>
<evidence type="ECO:0000313" key="13">
    <source>
        <dbReference type="EMBL" id="KXJ88923.1"/>
    </source>
</evidence>
<evidence type="ECO:0000256" key="8">
    <source>
        <dbReference type="ARBA" id="ARBA00023277"/>
    </source>
</evidence>
<dbReference type="SMART" id="SM00636">
    <property type="entry name" value="Glyco_18"/>
    <property type="match status" value="1"/>
</dbReference>
<evidence type="ECO:0000313" key="14">
    <source>
        <dbReference type="Proteomes" id="UP000070501"/>
    </source>
</evidence>
<proteinExistence type="inferred from homology"/>
<evidence type="ECO:0000256" key="3">
    <source>
        <dbReference type="ARBA" id="ARBA00008682"/>
    </source>
</evidence>
<dbReference type="Gene3D" id="3.10.50.10">
    <property type="match status" value="1"/>
</dbReference>
<protein>
    <recommendedName>
        <fullName evidence="4">chitinase</fullName>
        <ecNumber evidence="4">3.2.1.14</ecNumber>
    </recommendedName>
</protein>
<dbReference type="InParanoid" id="A0A136IVM3"/>
<dbReference type="InterPro" id="IPR017853">
    <property type="entry name" value="GH"/>
</dbReference>
<evidence type="ECO:0000256" key="11">
    <source>
        <dbReference type="RuleBase" id="RU000489"/>
    </source>
</evidence>
<dbReference type="PANTHER" id="PTHR11177:SF228">
    <property type="entry name" value="CHITINASE"/>
    <property type="match status" value="1"/>
</dbReference>
<sequence length="359" mass="38983">MANPQEPLNAVYSPSWRVYKDIPPSALQLQYINRVYYAFILANEDGTLRSLDEHADHNIAVDGVTGCIAATAALKHISPLGGRLQIVASIGGGSGSAPFPALAADPGSRETFAAACRQFVDEHGFDGVDIDWEHPENPQSGNDYIALLRTLREHLPGPRYLLTTALPVGEWVLKHIDLHAAGQLLDSLNLMSYDFTGGWTEVCGHHAQLLPPPGRAEDCHPVMRTSAHEGVEYVVGRGFPRHKIVLGIPAYARSFADAHGPGQPFTAAEEMDYCDMPREWIHRANLDRNTGAAWYVDGGDQQEGGGKGFVSFDVPPTVRHKAGYARSMGLGGLFYWTGAGDVVGPESLIRAGFEGLRQY</sequence>
<accession>A0A136IVM3</accession>
<comment type="subcellular location">
    <subcellularLocation>
        <location evidence="2">Secreted</location>
    </subcellularLocation>
</comment>
<dbReference type="Pfam" id="PF00704">
    <property type="entry name" value="Glyco_hydro_18"/>
    <property type="match status" value="1"/>
</dbReference>
<feature type="domain" description="GH18" evidence="12">
    <location>
        <begin position="7"/>
        <end position="359"/>
    </location>
</feature>
<keyword evidence="5" id="KW-0964">Secreted</keyword>
<dbReference type="OrthoDB" id="76388at2759"/>
<name>A0A136IVM3_9PEZI</name>
<dbReference type="SUPFAM" id="SSF51445">
    <property type="entry name" value="(Trans)glycosidases"/>
    <property type="match status" value="1"/>
</dbReference>
<evidence type="ECO:0000259" key="12">
    <source>
        <dbReference type="PROSITE" id="PS51910"/>
    </source>
</evidence>
<dbReference type="PROSITE" id="PS51910">
    <property type="entry name" value="GH18_2"/>
    <property type="match status" value="1"/>
</dbReference>
<dbReference type="Gene3D" id="3.20.20.80">
    <property type="entry name" value="Glycosidases"/>
    <property type="match status" value="1"/>
</dbReference>
<evidence type="ECO:0000256" key="7">
    <source>
        <dbReference type="ARBA" id="ARBA00023024"/>
    </source>
</evidence>
<evidence type="ECO:0000256" key="5">
    <source>
        <dbReference type="ARBA" id="ARBA00022525"/>
    </source>
</evidence>